<dbReference type="Gene3D" id="1.25.40.10">
    <property type="entry name" value="Tetratricopeptide repeat domain"/>
    <property type="match status" value="2"/>
</dbReference>
<dbReference type="SUPFAM" id="SSF48452">
    <property type="entry name" value="TPR-like"/>
    <property type="match status" value="2"/>
</dbReference>
<dbReference type="InterPro" id="IPR027417">
    <property type="entry name" value="P-loop_NTPase"/>
</dbReference>
<evidence type="ECO:0000313" key="2">
    <source>
        <dbReference type="Proteomes" id="UP000229681"/>
    </source>
</evidence>
<dbReference type="InterPro" id="IPR019734">
    <property type="entry name" value="TPR_rpt"/>
</dbReference>
<accession>A0A2M8PDH9</accession>
<evidence type="ECO:0000313" key="1">
    <source>
        <dbReference type="EMBL" id="PJF35615.1"/>
    </source>
</evidence>
<dbReference type="PANTHER" id="PTHR47691:SF3">
    <property type="entry name" value="HTH-TYPE TRANSCRIPTIONAL REGULATOR RV0890C-RELATED"/>
    <property type="match status" value="1"/>
</dbReference>
<sequence>MRLDRTDKRAYALIGSALQSAPELLRHVTEACQRMSIAPHIAQPNMPRQIDEAGLFIGVYPQSPTPESFAEYSRAAARNLPCLIFLREGLPESDHLAALRAEPEAMTFSTAEQLRAALINRLASLRALKLESLHYVGIIPRPPEAYIAHPYTLLPSSQMIGRRMQLDVLSEWITAREHKVRLMNVVAIGGMGKSAMTWHWFSEIAPRLADFRGRMWWSFYESDAYFENFVIRALAYVTDSPEEEIREISATERERELLEILDREPFLIVLDGLERILIAYARMDAARLDDDSLDEETANVVAGALGIPKEAQGTIFTPNRLRKTADPRAGAFLRKLANVGASRILISTRLYPADLQHSSGYPILGSFAMFLSGLEDDEALALWRAYGCSGTEAELLPIFNAVQNYPLLIRALAGAVIASAGGDFAAWRRANSGFAPLRQSAEAVRAHVMSYALRSLSPGARRTLETVAAFRMPTFYASLVPLLVKPAEPQGQEAQQGGLRTALSNLLGKRPAAFSGFVSEAELDAALTDLEARGLLGWDKRANRYDLHPIVRGVVWNALDEQAQQGLYAALNAHFSAMPAVRLEDVRSLDDLTPSIELYNTLIGMGKYDEAFALYDARLHLPMLRRLSANLQRAELLEQLFPDGIERAPRLSTKIAQARAINDLALAYQMSGRPTRAAPLFLRAVNMAEYEGIPRNVAIGLMNFAESLRQVGDLFPAAMSANRALLIARAINNVSDEVTALGILALTRMAYGAYADAEVALQRAIRLQTSLNHPQGQSVLHAFMAQLAVWRGEVARAQQYAEQAWHFAQTLHYEADLVRARRFQGEAALLAGDLSAAEAALIETLTRARAASLVEHELGAVIGLAEVRLRSGQPEQARTTLEDVWEAAERGGFRLAQADALNVLARAEIAIERPEAAVQAAQAAVQMAWCMSEPYTYARGMAQARQTLEKLGADLPEGLPAVDFAQFGAPVQVEIDPPHG</sequence>
<gene>
    <name evidence="1" type="ORF">CUN49_09660</name>
</gene>
<reference evidence="1 2" key="1">
    <citation type="submission" date="2017-11" db="EMBL/GenBank/DDBJ databases">
        <title>Evolution of Phototrophy in the Chloroflexi Phylum Driven by Horizontal Gene Transfer.</title>
        <authorList>
            <person name="Ward L.M."/>
            <person name="Hemp J."/>
            <person name="Shih P.M."/>
            <person name="Mcglynn S.E."/>
            <person name="Fischer W."/>
        </authorList>
    </citation>
    <scope>NUCLEOTIDE SEQUENCE [LARGE SCALE GENOMIC DNA]</scope>
    <source>
        <strain evidence="1">JP3_13</strain>
    </source>
</reference>
<dbReference type="InterPro" id="IPR011990">
    <property type="entry name" value="TPR-like_helical_dom_sf"/>
</dbReference>
<comment type="caution">
    <text evidence="1">The sequence shown here is derived from an EMBL/GenBank/DDBJ whole genome shotgun (WGS) entry which is preliminary data.</text>
</comment>
<dbReference type="EMBL" id="PGTM01000131">
    <property type="protein sequence ID" value="PJF35615.1"/>
    <property type="molecule type" value="Genomic_DNA"/>
</dbReference>
<dbReference type="PANTHER" id="PTHR47691">
    <property type="entry name" value="REGULATOR-RELATED"/>
    <property type="match status" value="1"/>
</dbReference>
<dbReference type="Gene3D" id="3.40.50.300">
    <property type="entry name" value="P-loop containing nucleotide triphosphate hydrolases"/>
    <property type="match status" value="1"/>
</dbReference>
<dbReference type="Proteomes" id="UP000229681">
    <property type="component" value="Unassembled WGS sequence"/>
</dbReference>
<dbReference type="AlphaFoldDB" id="A0A2M8PDH9"/>
<name>A0A2M8PDH9_9CHLR</name>
<dbReference type="SMART" id="SM00028">
    <property type="entry name" value="TPR"/>
    <property type="match status" value="4"/>
</dbReference>
<proteinExistence type="predicted"/>
<protein>
    <submittedName>
        <fullName evidence="1">Uncharacterized protein</fullName>
    </submittedName>
</protein>
<dbReference type="SUPFAM" id="SSF52540">
    <property type="entry name" value="P-loop containing nucleoside triphosphate hydrolases"/>
    <property type="match status" value="1"/>
</dbReference>
<organism evidence="1 2">
    <name type="scientific">Candidatus Thermofonsia Clade 1 bacterium</name>
    <dbReference type="NCBI Taxonomy" id="2364210"/>
    <lineage>
        <taxon>Bacteria</taxon>
        <taxon>Bacillati</taxon>
        <taxon>Chloroflexota</taxon>
        <taxon>Candidatus Thermofontia</taxon>
        <taxon>Candidatus Thermofonsia Clade 1</taxon>
    </lineage>
</organism>